<keyword evidence="6" id="KW-0645">Protease</keyword>
<evidence type="ECO:0000256" key="2">
    <source>
        <dbReference type="ARBA" id="ARBA00004752"/>
    </source>
</evidence>
<keyword evidence="10" id="KW-0573">Peptidoglycan synthesis</keyword>
<keyword evidence="9" id="KW-0133">Cell shape</keyword>
<dbReference type="SMART" id="SM00936">
    <property type="entry name" value="PBP5_C"/>
    <property type="match status" value="1"/>
</dbReference>
<dbReference type="Pfam" id="PF00768">
    <property type="entry name" value="Peptidase_S11"/>
    <property type="match status" value="1"/>
</dbReference>
<evidence type="ECO:0000256" key="9">
    <source>
        <dbReference type="ARBA" id="ARBA00022960"/>
    </source>
</evidence>
<keyword evidence="7" id="KW-0732">Signal</keyword>
<evidence type="ECO:0000256" key="12">
    <source>
        <dbReference type="ARBA" id="ARBA00034000"/>
    </source>
</evidence>
<dbReference type="EC" id="3.4.16.4" evidence="4"/>
<comment type="catalytic activity">
    <reaction evidence="12">
        <text>Preferential cleavage: (Ac)2-L-Lys-D-Ala-|-D-Ala. Also transpeptidation of peptidyl-alanyl moieties that are N-acyl substituents of D-alanine.</text>
        <dbReference type="EC" id="3.4.16.4"/>
    </reaction>
</comment>
<keyword evidence="16" id="KW-1185">Reference proteome</keyword>
<evidence type="ECO:0000256" key="11">
    <source>
        <dbReference type="ARBA" id="ARBA00023316"/>
    </source>
</evidence>
<dbReference type="InterPro" id="IPR012338">
    <property type="entry name" value="Beta-lactam/transpept-like"/>
</dbReference>
<dbReference type="InterPro" id="IPR012907">
    <property type="entry name" value="Peptidase_S11_C"/>
</dbReference>
<comment type="similarity">
    <text evidence="3 13">Belongs to the peptidase S11 family.</text>
</comment>
<evidence type="ECO:0000256" key="1">
    <source>
        <dbReference type="ARBA" id="ARBA00003217"/>
    </source>
</evidence>
<evidence type="ECO:0000313" key="16">
    <source>
        <dbReference type="Proteomes" id="UP001623591"/>
    </source>
</evidence>
<dbReference type="Gene3D" id="3.40.710.10">
    <property type="entry name" value="DD-peptidase/beta-lactamase superfamily"/>
    <property type="match status" value="1"/>
</dbReference>
<dbReference type="InterPro" id="IPR037167">
    <property type="entry name" value="Peptidase_S11_C_sf"/>
</dbReference>
<dbReference type="GO" id="GO:0004180">
    <property type="term" value="F:carboxypeptidase activity"/>
    <property type="evidence" value="ECO:0007669"/>
    <property type="project" value="UniProtKB-KW"/>
</dbReference>
<organism evidence="15 16">
    <name type="scientific">Candidatus Clostridium stratigraminis</name>
    <dbReference type="NCBI Taxonomy" id="3381661"/>
    <lineage>
        <taxon>Bacteria</taxon>
        <taxon>Bacillati</taxon>
        <taxon>Bacillota</taxon>
        <taxon>Clostridia</taxon>
        <taxon>Eubacteriales</taxon>
        <taxon>Clostridiaceae</taxon>
        <taxon>Clostridium</taxon>
    </lineage>
</organism>
<dbReference type="EMBL" id="JBJHZZ010000003">
    <property type="protein sequence ID" value="MFL0246674.1"/>
    <property type="molecule type" value="Genomic_DNA"/>
</dbReference>
<comment type="pathway">
    <text evidence="2">Cell wall biogenesis; peptidoglycan biosynthesis.</text>
</comment>
<evidence type="ECO:0000313" key="15">
    <source>
        <dbReference type="EMBL" id="MFL0246674.1"/>
    </source>
</evidence>
<evidence type="ECO:0000256" key="6">
    <source>
        <dbReference type="ARBA" id="ARBA00022670"/>
    </source>
</evidence>
<evidence type="ECO:0000256" key="7">
    <source>
        <dbReference type="ARBA" id="ARBA00022729"/>
    </source>
</evidence>
<evidence type="ECO:0000256" key="3">
    <source>
        <dbReference type="ARBA" id="ARBA00007164"/>
    </source>
</evidence>
<name>A0ABW8T6F3_9CLOT</name>
<dbReference type="InterPro" id="IPR018044">
    <property type="entry name" value="Peptidase_S11"/>
</dbReference>
<evidence type="ECO:0000256" key="13">
    <source>
        <dbReference type="RuleBase" id="RU004016"/>
    </source>
</evidence>
<dbReference type="InterPro" id="IPR015956">
    <property type="entry name" value="Peniciliin-bd_prot_C_sf"/>
</dbReference>
<reference evidence="15 16" key="1">
    <citation type="submission" date="2024-11" db="EMBL/GenBank/DDBJ databases">
        <authorList>
            <person name="Heng Y.C."/>
            <person name="Lim A.C.H."/>
            <person name="Lee J.K.Y."/>
            <person name="Kittelmann S."/>
        </authorList>
    </citation>
    <scope>NUCLEOTIDE SEQUENCE [LARGE SCALE GENOMIC DNA]</scope>
    <source>
        <strain evidence="15 16">WILCCON 0185</strain>
    </source>
</reference>
<evidence type="ECO:0000256" key="8">
    <source>
        <dbReference type="ARBA" id="ARBA00022801"/>
    </source>
</evidence>
<dbReference type="Gene3D" id="2.60.410.10">
    <property type="entry name" value="D-Ala-D-Ala carboxypeptidase, C-terminal domain"/>
    <property type="match status" value="1"/>
</dbReference>
<dbReference type="Proteomes" id="UP001623591">
    <property type="component" value="Unassembled WGS sequence"/>
</dbReference>
<dbReference type="SUPFAM" id="SSF56601">
    <property type="entry name" value="beta-lactamase/transpeptidase-like"/>
    <property type="match status" value="1"/>
</dbReference>
<comment type="function">
    <text evidence="1">Removes C-terminal D-alanyl residues from sugar-peptide cell wall precursors.</text>
</comment>
<dbReference type="SUPFAM" id="SSF69189">
    <property type="entry name" value="Penicillin-binding protein associated domain"/>
    <property type="match status" value="1"/>
</dbReference>
<accession>A0ABW8T6F3</accession>
<gene>
    <name evidence="15" type="ORF">ACJDUG_06805</name>
</gene>
<keyword evidence="11" id="KW-0961">Cell wall biogenesis/degradation</keyword>
<protein>
    <recommendedName>
        <fullName evidence="4">serine-type D-Ala-D-Ala carboxypeptidase</fullName>
        <ecNumber evidence="4">3.4.16.4</ecNumber>
    </recommendedName>
</protein>
<dbReference type="RefSeq" id="WP_406769149.1">
    <property type="nucleotide sequence ID" value="NZ_JBJHZZ010000003.1"/>
</dbReference>
<evidence type="ECO:0000259" key="14">
    <source>
        <dbReference type="SMART" id="SM00936"/>
    </source>
</evidence>
<keyword evidence="5 15" id="KW-0121">Carboxypeptidase</keyword>
<dbReference type="PANTHER" id="PTHR21581">
    <property type="entry name" value="D-ALANYL-D-ALANINE CARBOXYPEPTIDASE"/>
    <property type="match status" value="1"/>
</dbReference>
<dbReference type="Pfam" id="PF07943">
    <property type="entry name" value="PBP5_C"/>
    <property type="match status" value="1"/>
</dbReference>
<keyword evidence="8 15" id="KW-0378">Hydrolase</keyword>
<sequence>MKSKRSKFISLFLVISLIIFNLVSSEVYAMNINVNARAAVAIDSKSKVVLYEKNAHMLIPMASTTKIMTALVALKYGDLDKKFEISSKASAIRGSIVGYKKGDMISLKELIYGLMLRSGNDAAIAIAEGIGGSVEGFVRIMNEYANQIGLCSTNFESPHGLDSENHYCNAYDLALITIKAREDKLFNEIVATKDLDKKDSDFTRSYHNINKILWLLPESSGVKTGYTGKAGKCLVSSVEIQNNDIVIVVLNSSERWKETKKIYDYINKNYDYKQFFSKDEVVDEFNINHSSKILKLTTEEEIILPVNKSENYEVKISKPTENIKLPIMKGTKLGSISIYEGDKKIYNNYLIAGNDIKAKKWFFFK</sequence>
<evidence type="ECO:0000256" key="4">
    <source>
        <dbReference type="ARBA" id="ARBA00012448"/>
    </source>
</evidence>
<comment type="caution">
    <text evidence="15">The sequence shown here is derived from an EMBL/GenBank/DDBJ whole genome shotgun (WGS) entry which is preliminary data.</text>
</comment>
<dbReference type="PANTHER" id="PTHR21581:SF33">
    <property type="entry name" value="D-ALANYL-D-ALANINE CARBOXYPEPTIDASE DACB"/>
    <property type="match status" value="1"/>
</dbReference>
<dbReference type="InterPro" id="IPR001967">
    <property type="entry name" value="Peptidase_S11_N"/>
</dbReference>
<dbReference type="PRINTS" id="PR00725">
    <property type="entry name" value="DADACBPTASE1"/>
</dbReference>
<evidence type="ECO:0000256" key="10">
    <source>
        <dbReference type="ARBA" id="ARBA00022984"/>
    </source>
</evidence>
<proteinExistence type="inferred from homology"/>
<feature type="domain" description="Peptidase S11 D-Ala-D-Ala carboxypeptidase A C-terminal" evidence="14">
    <location>
        <begin position="270"/>
        <end position="358"/>
    </location>
</feature>
<evidence type="ECO:0000256" key="5">
    <source>
        <dbReference type="ARBA" id="ARBA00022645"/>
    </source>
</evidence>